<dbReference type="EMBL" id="QKTW01000003">
    <property type="protein sequence ID" value="PZF74441.1"/>
    <property type="molecule type" value="Genomic_DNA"/>
</dbReference>
<dbReference type="CDD" id="cd00959">
    <property type="entry name" value="DeoC"/>
    <property type="match status" value="1"/>
</dbReference>
<keyword evidence="4 7" id="KW-0704">Schiff base</keyword>
<dbReference type="AlphaFoldDB" id="A0A2W2AGQ2"/>
<evidence type="ECO:0000313" key="8">
    <source>
        <dbReference type="EMBL" id="PZF74441.1"/>
    </source>
</evidence>
<feature type="active site" description="Proton donor/acceptor" evidence="7">
    <location>
        <position position="91"/>
    </location>
</feature>
<comment type="subcellular location">
    <subcellularLocation>
        <location evidence="7">Cytoplasm</location>
    </subcellularLocation>
</comment>
<feature type="active site" description="Schiff-base intermediate with acetaldehyde" evidence="7">
    <location>
        <position position="155"/>
    </location>
</feature>
<dbReference type="PANTHER" id="PTHR10889">
    <property type="entry name" value="DEOXYRIBOSE-PHOSPHATE ALDOLASE"/>
    <property type="match status" value="1"/>
</dbReference>
<feature type="active site" description="Proton donor/acceptor" evidence="7">
    <location>
        <position position="184"/>
    </location>
</feature>
<dbReference type="InterPro" id="IPR011343">
    <property type="entry name" value="DeoC"/>
</dbReference>
<evidence type="ECO:0000313" key="9">
    <source>
        <dbReference type="Proteomes" id="UP000248745"/>
    </source>
</evidence>
<reference evidence="8 9" key="1">
    <citation type="submission" date="2018-06" db="EMBL/GenBank/DDBJ databases">
        <title>Mucibacter soli gen. nov., sp. nov., a new member of the family Chitinophagaceae producing mucin.</title>
        <authorList>
            <person name="Kim M.-K."/>
            <person name="Park S."/>
            <person name="Kim T.-S."/>
            <person name="Joung Y."/>
            <person name="Han J.-H."/>
            <person name="Kim S.B."/>
        </authorList>
    </citation>
    <scope>NUCLEOTIDE SEQUENCE [LARGE SCALE GENOMIC DNA]</scope>
    <source>
        <strain evidence="8 9">R1-15</strain>
    </source>
</reference>
<dbReference type="Proteomes" id="UP000248745">
    <property type="component" value="Unassembled WGS sequence"/>
</dbReference>
<dbReference type="GO" id="GO:0016052">
    <property type="term" value="P:carbohydrate catabolic process"/>
    <property type="evidence" value="ECO:0007669"/>
    <property type="project" value="TreeGrafter"/>
</dbReference>
<comment type="caution">
    <text evidence="8">The sequence shown here is derived from an EMBL/GenBank/DDBJ whole genome shotgun (WGS) entry which is preliminary data.</text>
</comment>
<dbReference type="FunFam" id="3.20.20.70:FF:000044">
    <property type="entry name" value="Deoxyribose-phosphate aldolase"/>
    <property type="match status" value="1"/>
</dbReference>
<keyword evidence="2 7" id="KW-0963">Cytoplasm</keyword>
<dbReference type="PANTHER" id="PTHR10889:SF1">
    <property type="entry name" value="DEOXYRIBOSE-PHOSPHATE ALDOLASE"/>
    <property type="match status" value="1"/>
</dbReference>
<evidence type="ECO:0000256" key="2">
    <source>
        <dbReference type="ARBA" id="ARBA00022490"/>
    </source>
</evidence>
<keyword evidence="9" id="KW-1185">Reference proteome</keyword>
<accession>A0A2W2AGQ2</accession>
<evidence type="ECO:0000256" key="5">
    <source>
        <dbReference type="ARBA" id="ARBA00048791"/>
    </source>
</evidence>
<dbReference type="InterPro" id="IPR002915">
    <property type="entry name" value="DeoC/FbaB/LacD_aldolase"/>
</dbReference>
<dbReference type="SUPFAM" id="SSF51569">
    <property type="entry name" value="Aldolase"/>
    <property type="match status" value="1"/>
</dbReference>
<sequence length="221" mass="23659">MHSNIASYIDHTILKPTTTVADIKQLCEEAIQYSFAAVCVPPYFVKMAKQLLEGSPVKTATVIGFPFGYSSVGAKQEEIRQALADGVDELDIVHNIAALKNNDWTLLEEEIGSCTKLAHNAGKKIKVIIESGELTDAEIIACCQHYAPFGIDFMKTSTGYAPSGASIHAVQLMRSHLSENIEIKASGGIRSFAAAQEMIDAGATRIGCSAGVQIVKEATAQ</sequence>
<name>A0A2W2AGQ2_9BACT</name>
<dbReference type="GO" id="GO:0004139">
    <property type="term" value="F:deoxyribose-phosphate aldolase activity"/>
    <property type="evidence" value="ECO:0007669"/>
    <property type="project" value="UniProtKB-UniRule"/>
</dbReference>
<dbReference type="PIRSF" id="PIRSF001357">
    <property type="entry name" value="DeoC"/>
    <property type="match status" value="1"/>
</dbReference>
<dbReference type="GO" id="GO:0006018">
    <property type="term" value="P:2-deoxyribose 1-phosphate catabolic process"/>
    <property type="evidence" value="ECO:0007669"/>
    <property type="project" value="UniProtKB-UniRule"/>
</dbReference>
<dbReference type="EC" id="4.1.2.4" evidence="7"/>
<dbReference type="Gene3D" id="3.20.20.70">
    <property type="entry name" value="Aldolase class I"/>
    <property type="match status" value="1"/>
</dbReference>
<comment type="function">
    <text evidence="6 7">Catalyzes a reversible aldol reaction between acetaldehyde and D-glyceraldehyde 3-phosphate to generate 2-deoxy-D-ribose 5-phosphate.</text>
</comment>
<organism evidence="8 9">
    <name type="scientific">Taibaiella soli</name>
    <dbReference type="NCBI Taxonomy" id="1649169"/>
    <lineage>
        <taxon>Bacteria</taxon>
        <taxon>Pseudomonadati</taxon>
        <taxon>Bacteroidota</taxon>
        <taxon>Chitinophagia</taxon>
        <taxon>Chitinophagales</taxon>
        <taxon>Chitinophagaceae</taxon>
        <taxon>Taibaiella</taxon>
    </lineage>
</organism>
<dbReference type="HAMAP" id="MF_00114">
    <property type="entry name" value="DeoC_type1"/>
    <property type="match status" value="1"/>
</dbReference>
<dbReference type="UniPathway" id="UPA00002">
    <property type="reaction ID" value="UER00468"/>
</dbReference>
<protein>
    <recommendedName>
        <fullName evidence="7">Deoxyribose-phosphate aldolase</fullName>
        <shortName evidence="7">DERA</shortName>
        <ecNumber evidence="7">4.1.2.4</ecNumber>
    </recommendedName>
    <alternativeName>
        <fullName evidence="7">2-deoxy-D-ribose 5-phosphate aldolase</fullName>
    </alternativeName>
    <alternativeName>
        <fullName evidence="7">Phosphodeoxyriboaldolase</fullName>
        <shortName evidence="7">Deoxyriboaldolase</shortName>
    </alternativeName>
</protein>
<gene>
    <name evidence="7 8" type="primary">deoC</name>
    <name evidence="8" type="ORF">DN068_02350</name>
</gene>
<dbReference type="GO" id="GO:0009264">
    <property type="term" value="P:deoxyribonucleotide catabolic process"/>
    <property type="evidence" value="ECO:0007669"/>
    <property type="project" value="UniProtKB-UniRule"/>
</dbReference>
<evidence type="ECO:0000256" key="7">
    <source>
        <dbReference type="HAMAP-Rule" id="MF_00114"/>
    </source>
</evidence>
<dbReference type="NCBIfam" id="TIGR00126">
    <property type="entry name" value="deoC"/>
    <property type="match status" value="1"/>
</dbReference>
<evidence type="ECO:0000256" key="6">
    <source>
        <dbReference type="ARBA" id="ARBA00056337"/>
    </source>
</evidence>
<evidence type="ECO:0000256" key="4">
    <source>
        <dbReference type="ARBA" id="ARBA00023270"/>
    </source>
</evidence>
<evidence type="ECO:0000256" key="1">
    <source>
        <dbReference type="ARBA" id="ARBA00010936"/>
    </source>
</evidence>
<dbReference type="OrthoDB" id="9778711at2"/>
<comment type="similarity">
    <text evidence="1 7">Belongs to the DeoC/FbaB aldolase family. DeoC type 1 subfamily.</text>
</comment>
<dbReference type="RefSeq" id="WP_110997279.1">
    <property type="nucleotide sequence ID" value="NZ_QKTW01000003.1"/>
</dbReference>
<dbReference type="InterPro" id="IPR028581">
    <property type="entry name" value="DeoC_typeI"/>
</dbReference>
<dbReference type="GO" id="GO:0005737">
    <property type="term" value="C:cytoplasm"/>
    <property type="evidence" value="ECO:0007669"/>
    <property type="project" value="UniProtKB-SubCell"/>
</dbReference>
<dbReference type="InterPro" id="IPR013785">
    <property type="entry name" value="Aldolase_TIM"/>
</dbReference>
<dbReference type="Pfam" id="PF01791">
    <property type="entry name" value="DeoC"/>
    <property type="match status" value="1"/>
</dbReference>
<comment type="pathway">
    <text evidence="7">Carbohydrate degradation; 2-deoxy-D-ribose 1-phosphate degradation; D-glyceraldehyde 3-phosphate and acetaldehyde from 2-deoxy-alpha-D-ribose 1-phosphate: step 2/2.</text>
</comment>
<proteinExistence type="inferred from homology"/>
<dbReference type="SMART" id="SM01133">
    <property type="entry name" value="DeoC"/>
    <property type="match status" value="1"/>
</dbReference>
<evidence type="ECO:0000256" key="3">
    <source>
        <dbReference type="ARBA" id="ARBA00023239"/>
    </source>
</evidence>
<keyword evidence="3 7" id="KW-0456">Lyase</keyword>
<comment type="catalytic activity">
    <reaction evidence="5 7">
        <text>2-deoxy-D-ribose 5-phosphate = D-glyceraldehyde 3-phosphate + acetaldehyde</text>
        <dbReference type="Rhea" id="RHEA:12821"/>
        <dbReference type="ChEBI" id="CHEBI:15343"/>
        <dbReference type="ChEBI" id="CHEBI:59776"/>
        <dbReference type="ChEBI" id="CHEBI:62877"/>
        <dbReference type="EC" id="4.1.2.4"/>
    </reaction>
</comment>